<gene>
    <name evidence="10" type="ORF">DES38_103115</name>
</gene>
<dbReference type="InterPro" id="IPR004090">
    <property type="entry name" value="Chemotax_Me-accpt_rcpt"/>
</dbReference>
<keyword evidence="11" id="KW-1185">Reference proteome</keyword>
<evidence type="ECO:0000256" key="5">
    <source>
        <dbReference type="ARBA" id="ARBA00029447"/>
    </source>
</evidence>
<dbReference type="GO" id="GO:0006935">
    <property type="term" value="P:chemotaxis"/>
    <property type="evidence" value="ECO:0007669"/>
    <property type="project" value="UniProtKB-KW"/>
</dbReference>
<organism evidence="10 11">
    <name type="scientific">Streptohalobacillus salinus</name>
    <dbReference type="NCBI Taxonomy" id="621096"/>
    <lineage>
        <taxon>Bacteria</taxon>
        <taxon>Bacillati</taxon>
        <taxon>Bacillota</taxon>
        <taxon>Bacilli</taxon>
        <taxon>Bacillales</taxon>
        <taxon>Bacillaceae</taxon>
        <taxon>Streptohalobacillus</taxon>
    </lineage>
</organism>
<dbReference type="CDD" id="cd06225">
    <property type="entry name" value="HAMP"/>
    <property type="match status" value="1"/>
</dbReference>
<proteinExistence type="inferred from homology"/>
<dbReference type="SUPFAM" id="SSF58104">
    <property type="entry name" value="Methyl-accepting chemotaxis protein (MCP) signaling domain"/>
    <property type="match status" value="1"/>
</dbReference>
<keyword evidence="4 7" id="KW-0472">Membrane</keyword>
<evidence type="ECO:0000313" key="11">
    <source>
        <dbReference type="Proteomes" id="UP000247922"/>
    </source>
</evidence>
<dbReference type="InterPro" id="IPR004089">
    <property type="entry name" value="MCPsignal_dom"/>
</dbReference>
<reference evidence="10 11" key="1">
    <citation type="submission" date="2018-05" db="EMBL/GenBank/DDBJ databases">
        <title>Genomic Encyclopedia of Type Strains, Phase IV (KMG-IV): sequencing the most valuable type-strain genomes for metagenomic binning, comparative biology and taxonomic classification.</title>
        <authorList>
            <person name="Goeker M."/>
        </authorList>
    </citation>
    <scope>NUCLEOTIDE SEQUENCE [LARGE SCALE GENOMIC DNA]</scope>
    <source>
        <strain evidence="10 11">DSM 22440</strain>
    </source>
</reference>
<dbReference type="GO" id="GO:0007165">
    <property type="term" value="P:signal transduction"/>
    <property type="evidence" value="ECO:0007669"/>
    <property type="project" value="UniProtKB-KW"/>
</dbReference>
<evidence type="ECO:0000259" key="9">
    <source>
        <dbReference type="PROSITE" id="PS50885"/>
    </source>
</evidence>
<evidence type="ECO:0000256" key="2">
    <source>
        <dbReference type="ARBA" id="ARBA00022475"/>
    </source>
</evidence>
<feature type="domain" description="HAMP" evidence="9">
    <location>
        <begin position="205"/>
        <end position="263"/>
    </location>
</feature>
<evidence type="ECO:0000259" key="8">
    <source>
        <dbReference type="PROSITE" id="PS50111"/>
    </source>
</evidence>
<keyword evidence="7" id="KW-1133">Transmembrane helix</keyword>
<dbReference type="AlphaFoldDB" id="A0A2V3WFT6"/>
<dbReference type="PROSITE" id="PS50885">
    <property type="entry name" value="HAMP"/>
    <property type="match status" value="1"/>
</dbReference>
<keyword evidence="3" id="KW-0145">Chemotaxis</keyword>
<keyword evidence="6" id="KW-0807">Transducer</keyword>
<name>A0A2V3WFT6_9BACI</name>
<keyword evidence="2" id="KW-1003">Cell membrane</keyword>
<dbReference type="SMART" id="SM00304">
    <property type="entry name" value="HAMP"/>
    <property type="match status" value="1"/>
</dbReference>
<dbReference type="Pfam" id="PF00015">
    <property type="entry name" value="MCPsignal"/>
    <property type="match status" value="1"/>
</dbReference>
<dbReference type="PROSITE" id="PS50111">
    <property type="entry name" value="CHEMOTAXIS_TRANSDUC_2"/>
    <property type="match status" value="1"/>
</dbReference>
<evidence type="ECO:0000256" key="3">
    <source>
        <dbReference type="ARBA" id="ARBA00022500"/>
    </source>
</evidence>
<comment type="subcellular location">
    <subcellularLocation>
        <location evidence="1">Cell membrane</location>
    </subcellularLocation>
</comment>
<dbReference type="Pfam" id="PF00672">
    <property type="entry name" value="HAMP"/>
    <property type="match status" value="1"/>
</dbReference>
<dbReference type="PANTHER" id="PTHR43531">
    <property type="entry name" value="PROTEIN ICFG"/>
    <property type="match status" value="1"/>
</dbReference>
<protein>
    <submittedName>
        <fullName evidence="10">Methyl-accepting chemotaxis protein</fullName>
    </submittedName>
</protein>
<dbReference type="Proteomes" id="UP000247922">
    <property type="component" value="Unassembled WGS sequence"/>
</dbReference>
<evidence type="ECO:0000256" key="4">
    <source>
        <dbReference type="ARBA" id="ARBA00023136"/>
    </source>
</evidence>
<sequence>MKKSIAKRLMFILIVLTVLFLVNTVLSGITNTQVQLSSELFAEYFVPIKEEQVQLEKNRKTLELTYQQLALTERRSGSDALTNIEGQIEQQRRHLENIETLASGFSKRAMDTRLQNAYLPYHTAYEGYLDQLAQTLETPTTLPSEPETTTALSEAEQSFQHVLAERITHEEHLIGTRVERSTYIIFGMALVFILAAALSFRVSTKTIIQPLKKTNQALQEIINKLAREEGDLTVRIESDREDEIGAMTAGINRFLDILQQAMITIKAGSSTIRHSTEKMSHHLNDSKTSTSNVSASLNELSASMEEISSTIVNIETGAKHVLSQSNEIANDAGANTSHVTAVSAEADKIFTQSSNSKTQTENMLKDINDKMTVSIRNSRSVEEINTLTTEILDISAQTNLLALNASIEAARAGDAGKGFAVVAEEVRRLAESTETTANNIQTISQGVTAAVQSLVDDANAITSYVVDQVLHDYDAFLTVASNYKKDMHATREMLERFSLKSHDLTVTATEMTEGLQEITAAVEESTREVVDSNENTTTLLQMMTSINEAATHNLETADKLSQQVNTFKKLEDESIPVAE</sequence>
<dbReference type="GO" id="GO:0004888">
    <property type="term" value="F:transmembrane signaling receptor activity"/>
    <property type="evidence" value="ECO:0007669"/>
    <property type="project" value="InterPro"/>
</dbReference>
<keyword evidence="7" id="KW-0812">Transmembrane</keyword>
<dbReference type="InterPro" id="IPR051310">
    <property type="entry name" value="MCP_chemotaxis"/>
</dbReference>
<evidence type="ECO:0000256" key="1">
    <source>
        <dbReference type="ARBA" id="ARBA00004236"/>
    </source>
</evidence>
<dbReference type="InterPro" id="IPR003660">
    <property type="entry name" value="HAMP_dom"/>
</dbReference>
<evidence type="ECO:0000256" key="7">
    <source>
        <dbReference type="SAM" id="Phobius"/>
    </source>
</evidence>
<dbReference type="GO" id="GO:0005886">
    <property type="term" value="C:plasma membrane"/>
    <property type="evidence" value="ECO:0007669"/>
    <property type="project" value="UniProtKB-SubCell"/>
</dbReference>
<dbReference type="SMART" id="SM00283">
    <property type="entry name" value="MA"/>
    <property type="match status" value="1"/>
</dbReference>
<dbReference type="Gene3D" id="1.10.287.950">
    <property type="entry name" value="Methyl-accepting chemotaxis protein"/>
    <property type="match status" value="1"/>
</dbReference>
<feature type="domain" description="Methyl-accepting transducer" evidence="8">
    <location>
        <begin position="268"/>
        <end position="533"/>
    </location>
</feature>
<comment type="similarity">
    <text evidence="5">Belongs to the methyl-accepting chemotaxis (MCP) protein family.</text>
</comment>
<evidence type="ECO:0000256" key="6">
    <source>
        <dbReference type="PROSITE-ProRule" id="PRU00284"/>
    </source>
</evidence>
<dbReference type="PRINTS" id="PR00260">
    <property type="entry name" value="CHEMTRNSDUCR"/>
</dbReference>
<evidence type="ECO:0000313" key="10">
    <source>
        <dbReference type="EMBL" id="PXW92100.1"/>
    </source>
</evidence>
<comment type="caution">
    <text evidence="10">The sequence shown here is derived from an EMBL/GenBank/DDBJ whole genome shotgun (WGS) entry which is preliminary data.</text>
</comment>
<dbReference type="RefSeq" id="WP_170114320.1">
    <property type="nucleotide sequence ID" value="NZ_QJJR01000003.1"/>
</dbReference>
<feature type="transmembrane region" description="Helical" evidence="7">
    <location>
        <begin position="183"/>
        <end position="203"/>
    </location>
</feature>
<accession>A0A2V3WFT6</accession>
<dbReference type="EMBL" id="QJJR01000003">
    <property type="protein sequence ID" value="PXW92100.1"/>
    <property type="molecule type" value="Genomic_DNA"/>
</dbReference>
<dbReference type="PANTHER" id="PTHR43531:SF11">
    <property type="entry name" value="METHYL-ACCEPTING CHEMOTAXIS PROTEIN 3"/>
    <property type="match status" value="1"/>
</dbReference>